<proteinExistence type="predicted"/>
<keyword evidence="2" id="KW-1185">Reference proteome</keyword>
<dbReference type="AlphaFoldDB" id="A0A6F8V7T4"/>
<gene>
    <name evidence="1" type="ORF">SKTS_06100</name>
</gene>
<dbReference type="KEGG" id="slac:SKTS_06100"/>
<evidence type="ECO:0000313" key="2">
    <source>
        <dbReference type="Proteomes" id="UP000502260"/>
    </source>
</evidence>
<protein>
    <recommendedName>
        <fullName evidence="3">ABC-type transport auxiliary lipoprotein component domain-containing protein</fullName>
    </recommendedName>
</protein>
<evidence type="ECO:0008006" key="3">
    <source>
        <dbReference type="Google" id="ProtNLM"/>
    </source>
</evidence>
<dbReference type="Proteomes" id="UP000502260">
    <property type="component" value="Chromosome"/>
</dbReference>
<sequence>MQSKRKFDAELKTITVKTAPTNQRTGDVNWFRVENTIGDQFYQTSTGTGVPITRQWETALNDALSQSLIFRDNAQRKISLIVEIQKVEMNGLATVDYDIAARYRLMDRETGVDAYSKTIESHGSAETSEAFVGAVRARLAFVRSVKTNIEQFLADLQTAMLQ</sequence>
<organism evidence="1 2">
    <name type="scientific">Sulfurimicrobium lacus</name>
    <dbReference type="NCBI Taxonomy" id="2715678"/>
    <lineage>
        <taxon>Bacteria</taxon>
        <taxon>Pseudomonadati</taxon>
        <taxon>Pseudomonadota</taxon>
        <taxon>Betaproteobacteria</taxon>
        <taxon>Nitrosomonadales</taxon>
        <taxon>Sulfuricellaceae</taxon>
        <taxon>Sulfurimicrobium</taxon>
    </lineage>
</organism>
<dbReference type="EMBL" id="AP022853">
    <property type="protein sequence ID" value="BCB25724.1"/>
    <property type="molecule type" value="Genomic_DNA"/>
</dbReference>
<evidence type="ECO:0000313" key="1">
    <source>
        <dbReference type="EMBL" id="BCB25724.1"/>
    </source>
</evidence>
<accession>A0A6F8V7T4</accession>
<reference evidence="2" key="1">
    <citation type="submission" date="2020-03" db="EMBL/GenBank/DDBJ databases">
        <title>Complete genome sequence of sulfur-oxidizing bacterium skT11.</title>
        <authorList>
            <person name="Kanda M."/>
            <person name="Kojima H."/>
            <person name="Fukui M."/>
        </authorList>
    </citation>
    <scope>NUCLEOTIDE SEQUENCE [LARGE SCALE GENOMIC DNA]</scope>
    <source>
        <strain evidence="2">skT11</strain>
    </source>
</reference>
<name>A0A6F8V7T4_9PROT</name>